<proteinExistence type="predicted"/>
<evidence type="ECO:0000313" key="2">
    <source>
        <dbReference type="EMBL" id="PJZ62612.1"/>
    </source>
</evidence>
<organism evidence="1 4">
    <name type="scientific">Leptospira adleri</name>
    <dbReference type="NCBI Taxonomy" id="2023186"/>
    <lineage>
        <taxon>Bacteria</taxon>
        <taxon>Pseudomonadati</taxon>
        <taxon>Spirochaetota</taxon>
        <taxon>Spirochaetia</taxon>
        <taxon>Leptospirales</taxon>
        <taxon>Leptospiraceae</taxon>
        <taxon>Leptospira</taxon>
    </lineage>
</organism>
<dbReference type="AlphaFoldDB" id="A0A2M9YNF5"/>
<dbReference type="EMBL" id="NPDV01000009">
    <property type="protein sequence ID" value="PJZ53056.1"/>
    <property type="molecule type" value="Genomic_DNA"/>
</dbReference>
<dbReference type="Proteomes" id="UP000232188">
    <property type="component" value="Unassembled WGS sequence"/>
</dbReference>
<dbReference type="Proteomes" id="UP000232149">
    <property type="component" value="Unassembled WGS sequence"/>
</dbReference>
<comment type="caution">
    <text evidence="1">The sequence shown here is derived from an EMBL/GenBank/DDBJ whole genome shotgun (WGS) entry which is preliminary data.</text>
</comment>
<evidence type="ECO:0000313" key="3">
    <source>
        <dbReference type="Proteomes" id="UP000232149"/>
    </source>
</evidence>
<evidence type="ECO:0000313" key="4">
    <source>
        <dbReference type="Proteomes" id="UP000232188"/>
    </source>
</evidence>
<reference evidence="3 4" key="1">
    <citation type="submission" date="2017-07" db="EMBL/GenBank/DDBJ databases">
        <title>Leptospira spp. isolated from tropical soils.</title>
        <authorList>
            <person name="Thibeaux R."/>
            <person name="Iraola G."/>
            <person name="Ferres I."/>
            <person name="Bierque E."/>
            <person name="Girault D."/>
            <person name="Soupe-Gilbert M.-E."/>
            <person name="Picardeau M."/>
            <person name="Goarant C."/>
        </authorList>
    </citation>
    <scope>NUCLEOTIDE SEQUENCE [LARGE SCALE GENOMIC DNA]</scope>
    <source>
        <strain evidence="1 4">FH2-B-C1</strain>
        <strain evidence="2 3">FH2-B-D1</strain>
    </source>
</reference>
<evidence type="ECO:0000313" key="1">
    <source>
        <dbReference type="EMBL" id="PJZ53056.1"/>
    </source>
</evidence>
<accession>A0A2M9YNF5</accession>
<name>A0A2M9YNF5_9LEPT</name>
<protein>
    <submittedName>
        <fullName evidence="1">Uncharacterized protein</fullName>
    </submittedName>
</protein>
<dbReference type="EMBL" id="NPDU01000014">
    <property type="protein sequence ID" value="PJZ62612.1"/>
    <property type="molecule type" value="Genomic_DNA"/>
</dbReference>
<keyword evidence="3" id="KW-1185">Reference proteome</keyword>
<gene>
    <name evidence="2" type="ORF">CH376_07375</name>
    <name evidence="1" type="ORF">CH380_11595</name>
</gene>
<sequence>MRPFHCVCVVLIRETLCSVSESLLDSLSKQNPILPDEFVRALRIYEKELSFVPQIVPLIPFFLNRGTF</sequence>